<evidence type="ECO:0000259" key="7">
    <source>
        <dbReference type="PROSITE" id="PS50279"/>
    </source>
</evidence>
<dbReference type="InterPro" id="IPR020901">
    <property type="entry name" value="Prtase_inh_Kunz-CS"/>
</dbReference>
<evidence type="ECO:0000259" key="6">
    <source>
        <dbReference type="PROSITE" id="PS50184"/>
    </source>
</evidence>
<feature type="domain" description="VWFC" evidence="6">
    <location>
        <begin position="1226"/>
        <end position="1282"/>
    </location>
</feature>
<dbReference type="Pfam" id="PF23334">
    <property type="entry name" value="VWC2L_2nd"/>
    <property type="match status" value="5"/>
</dbReference>
<feature type="domain" description="VWFC" evidence="6">
    <location>
        <begin position="630"/>
        <end position="690"/>
    </location>
</feature>
<comment type="subcellular location">
    <subcellularLocation>
        <location evidence="1">Secreted</location>
    </subcellularLocation>
</comment>
<feature type="domain" description="VWFC" evidence="6">
    <location>
        <begin position="1647"/>
        <end position="1707"/>
    </location>
</feature>
<dbReference type="SMART" id="SM00215">
    <property type="entry name" value="VWC_out"/>
    <property type="match status" value="8"/>
</dbReference>
<gene>
    <name evidence="10" type="primary">LOC106815980</name>
</gene>
<feature type="domain" description="VWFD" evidence="8">
    <location>
        <begin position="1711"/>
        <end position="1887"/>
    </location>
</feature>
<evidence type="ECO:0000256" key="5">
    <source>
        <dbReference type="ARBA" id="ARBA00023157"/>
    </source>
</evidence>
<keyword evidence="3" id="KW-0732">Signal</keyword>
<evidence type="ECO:0000259" key="8">
    <source>
        <dbReference type="PROSITE" id="PS51233"/>
    </source>
</evidence>
<keyword evidence="2" id="KW-0964">Secreted</keyword>
<organism evidence="9 10">
    <name type="scientific">Priapulus caudatus</name>
    <name type="common">Priapulid worm</name>
    <dbReference type="NCBI Taxonomy" id="37621"/>
    <lineage>
        <taxon>Eukaryota</taxon>
        <taxon>Metazoa</taxon>
        <taxon>Ecdysozoa</taxon>
        <taxon>Scalidophora</taxon>
        <taxon>Priapulida</taxon>
        <taxon>Priapulimorpha</taxon>
        <taxon>Priapulimorphida</taxon>
        <taxon>Priapulidae</taxon>
        <taxon>Priapulus</taxon>
    </lineage>
</organism>
<dbReference type="GeneID" id="106815980"/>
<dbReference type="InterPro" id="IPR052424">
    <property type="entry name" value="Kielin_Chordin-BMP_Reg"/>
</dbReference>
<feature type="domain" description="BPTI/Kunitz inhibitor" evidence="7">
    <location>
        <begin position="373"/>
        <end position="423"/>
    </location>
</feature>
<dbReference type="CDD" id="cd19941">
    <property type="entry name" value="TIL"/>
    <property type="match status" value="1"/>
</dbReference>
<feature type="domain" description="VWFC" evidence="6">
    <location>
        <begin position="1535"/>
        <end position="1578"/>
    </location>
</feature>
<feature type="domain" description="VWFC" evidence="6">
    <location>
        <begin position="750"/>
        <end position="818"/>
    </location>
</feature>
<dbReference type="InterPro" id="IPR036880">
    <property type="entry name" value="Kunitz_BPTI_sf"/>
</dbReference>
<name>A0ABM1EUY3_PRICU</name>
<dbReference type="SMART" id="SM00832">
    <property type="entry name" value="C8"/>
    <property type="match status" value="1"/>
</dbReference>
<feature type="domain" description="VWFC" evidence="6">
    <location>
        <begin position="1338"/>
        <end position="1395"/>
    </location>
</feature>
<dbReference type="SMART" id="SM00131">
    <property type="entry name" value="KU"/>
    <property type="match status" value="1"/>
</dbReference>
<feature type="domain" description="VWFC" evidence="6">
    <location>
        <begin position="1395"/>
        <end position="1453"/>
    </location>
</feature>
<dbReference type="SUPFAM" id="SSF57603">
    <property type="entry name" value="FnI-like domain"/>
    <property type="match status" value="17"/>
</dbReference>
<dbReference type="SUPFAM" id="SSF57567">
    <property type="entry name" value="Serine protease inhibitors"/>
    <property type="match status" value="1"/>
</dbReference>
<feature type="domain" description="VWFC" evidence="6">
    <location>
        <begin position="471"/>
        <end position="531"/>
    </location>
</feature>
<dbReference type="CDD" id="cd00109">
    <property type="entry name" value="Kunitz-type"/>
    <property type="match status" value="1"/>
</dbReference>
<reference evidence="10" key="1">
    <citation type="submission" date="2025-08" db="UniProtKB">
        <authorList>
            <consortium name="RefSeq"/>
        </authorList>
    </citation>
    <scope>IDENTIFICATION</scope>
</reference>
<proteinExistence type="predicted"/>
<dbReference type="SMART" id="SM00216">
    <property type="entry name" value="VWD"/>
    <property type="match status" value="1"/>
</dbReference>
<feature type="domain" description="VWFC" evidence="6">
    <location>
        <begin position="691"/>
        <end position="750"/>
    </location>
</feature>
<protein>
    <submittedName>
        <fullName evidence="10">Kielin/chordin-like protein</fullName>
    </submittedName>
</protein>
<evidence type="ECO:0000256" key="1">
    <source>
        <dbReference type="ARBA" id="ARBA00004613"/>
    </source>
</evidence>
<evidence type="ECO:0000256" key="2">
    <source>
        <dbReference type="ARBA" id="ARBA00022525"/>
    </source>
</evidence>
<accession>A0ABM1EUY3</accession>
<dbReference type="InterPro" id="IPR002227">
    <property type="entry name" value="Tyrosinase_Cu-bd"/>
</dbReference>
<keyword evidence="4" id="KW-0677">Repeat</keyword>
<feature type="domain" description="VWFC" evidence="6">
    <location>
        <begin position="571"/>
        <end position="630"/>
    </location>
</feature>
<dbReference type="Pfam" id="PF00094">
    <property type="entry name" value="VWD"/>
    <property type="match status" value="1"/>
</dbReference>
<dbReference type="Pfam" id="PF00093">
    <property type="entry name" value="VWC"/>
    <property type="match status" value="6"/>
</dbReference>
<keyword evidence="9" id="KW-1185">Reference proteome</keyword>
<dbReference type="InterPro" id="IPR014853">
    <property type="entry name" value="VWF/SSPO/ZAN-like_Cys-rich_dom"/>
</dbReference>
<evidence type="ECO:0000313" key="9">
    <source>
        <dbReference type="Proteomes" id="UP000695022"/>
    </source>
</evidence>
<dbReference type="InterPro" id="IPR001007">
    <property type="entry name" value="VWF_dom"/>
</dbReference>
<dbReference type="Gene3D" id="1.10.1280.10">
    <property type="entry name" value="Di-copper center containing domain from catechol oxidase"/>
    <property type="match status" value="1"/>
</dbReference>
<dbReference type="PANTHER" id="PTHR46698">
    <property type="entry name" value="CROSSVEINLESS 2"/>
    <property type="match status" value="1"/>
</dbReference>
<dbReference type="PROSITE" id="PS50184">
    <property type="entry name" value="VWFC_2"/>
    <property type="match status" value="13"/>
</dbReference>
<evidence type="ECO:0000256" key="3">
    <source>
        <dbReference type="ARBA" id="ARBA00022729"/>
    </source>
</evidence>
<dbReference type="PROSITE" id="PS51233">
    <property type="entry name" value="VWFD"/>
    <property type="match status" value="1"/>
</dbReference>
<dbReference type="InterPro" id="IPR008922">
    <property type="entry name" value="Di-copper_centre_dom_sf"/>
</dbReference>
<sequence>MRLMSDDELTRFQVALATLQEQWHGGALAALARVYSNHVMQANSPAFFLPWNRLFLRQFEQLLQQVDCTVTLPYFDFTTHVGNFTNAPLWNSAYFGGKGCTSDSTAASQPCVSRRFSSIQLPSAVEIAIAMATNDYMTMSASLETYAFLVHEFVGGHMATSAAVYDPAFYALHAYVDALWDRWQHRSGGDGGSYPPEYVDVTMLPFNVAPADALDSAAQTCVAYPRSPARACDSSIPYQRAVDILQRQGDGFLRTVGRTCPPLVAPSSRVAYRLGVGDRMQQQLPALPVAKAMSDVSRSACFDVELFTHSSCPCEQPIATCKFNPCSATCDAYPDAVCTLDFCGSCVGHWSRGGAPVKCHKDGARCDQRINVCVYPLATGNCDMPMKRYFYNMTTGSCDEFQFSGCDGNLNNFESSDECEGICTVGACCHRQLTRPPGGAVGRYLYSSPTCEVMAELGHPYRCQLIPFVHMVCIDGLGGSHSEQSWWQSTEDECHNCTCVGGQQQCEHRGCPATPCTHPVHPDDSCCPLCTDCLLDNVTHADGAPIRTADPCEECRCDGGSVMCRVGPCECDHKGRLYEHGESFYDGHPCINCTCNKGDVTCERLDLLCRPRCAHPARVRGGDVCCPTCDNCEYHGSYYRNGQKFTMTTDGMCQLCSCEDGDVTCAVEKCESPQCDNPEVVAGSCCLHCPPLCTIGVAVYEEGDIWVDEADACKTCVCKASQAVCTEDLCVPVSCSHPSKPADSCCPVCERCQVSELTYDNGQQFTHADDPCQTCSCAHGNITCEPVGCPTLQCDTPCPPDNPNCRKAQPGECCPTCNVCTLRGSTYGDGTSFTSPLDSCQVCECDYPYVTCKRLPCPPAACHHRASGCCAACVDCNYGKPHVEQRRGVSSVRWTTVIGCCKECTDCYIDGQQVADGASLDYEHSCITCECRHGNGECHQRACTPVGCSHPVTTGCCPECGSCEYKDQLVLNGQLFAEPDDPCVSCECHQGNISCGPLQCPTVACTHPSRGQCCLECHTCNYGDRVYANGERFEDETRPCEECNCKSGNVECSVKNCPLVSCSDPKPGPCCPECNRPCSHHGQMYKHGQTFPSLDEECNECVCSDGEVSCHIRPCPPVRCTHPRDGACCQTCDSGCLFLDKVYAAGASLTNPANKCEVCRCYGGDMQCHTLDCPTLSCSSTYIPAVSHKFRVDCFIRNGYTNCGLKPCPACSHPKLVDGACCPTCTDCFYHGQEYTNGSDFSAGCEQCACVNGDVTCAPLTCPDLDCDNPVLPLDECCPICPQCSVDGLTFRDGENFPNPADRCENCTCRGTAVHCVRRPCTATCAHPVPDKCCPQCDGCYYKHQTYTNKQLFKPGPCQTCVCDDGSVTCTADKCAELSCQFRIRDPGSCCERCQGCSYEGQEYEEHAIWPSKHDSCVKCTCHQGVVTCARKHCMTPCARSFLRPGQCCPVCRGCYYKGALHISGKVFHPDNDICQTCQCEGGALQCWKETCPALLDCPADEVLPPAHDQCCPHCARHLVSSCTALSVDVVPTSDPCYTCRCSQHGSWLCERRQCPLLSNCPQSEIYMPPGECCQKCKLCYSEADGAFFRDGHVWPAMTDPCEQHSCRGGVVSTSRLVCPVLHCRPDELRQLLPFDCCEECVHRSNLTCIVSGQLHSGGERWQLDDCTHCVCEEGENLCTVQTCEPLNCRPDQVPFMAPGACCPECITRPVTCVGFGDPHYRTFDGNMVHFQGTCRYVLAADCVTGNFTVEVVNTDRGHRGSVAWTESVTVKIAGSVYDLLRQGRVRVNGEDVDLPLLHRPQVLVEKTGNTIMLTTNVGMKVLWNGDSYAEVSVQPAYMRKMCGLCGNYNSYPPDDLRMRSGDLTTSAAVFGNSWKVPDSSRESQCKDAIDIDPCVQGGYAARKLATTKCAVIRGPIFRPCHRVVSPEPFFASCVYDLCACAHTEPCLCDILGTYALECAQAGVTLNWRSEALCDEQCDTELGLIWEECGPPCHRTCANKEVALSKLNAECYKPCVPGCRCSADRVLYDGQCIAPSDCPV</sequence>
<feature type="domain" description="VWFC" evidence="6">
    <location>
        <begin position="1453"/>
        <end position="1516"/>
    </location>
</feature>
<dbReference type="SUPFAM" id="SSF57362">
    <property type="entry name" value="BPTI-like"/>
    <property type="match status" value="1"/>
</dbReference>
<evidence type="ECO:0000313" key="10">
    <source>
        <dbReference type="RefSeq" id="XP_014676004.1"/>
    </source>
</evidence>
<dbReference type="PANTHER" id="PTHR46698:SF6">
    <property type="entry name" value="KIELIN_CHORDIN-LIKE PROTEIN"/>
    <property type="match status" value="1"/>
</dbReference>
<dbReference type="Pfam" id="PF00264">
    <property type="entry name" value="Tyrosinase"/>
    <property type="match status" value="2"/>
</dbReference>
<dbReference type="Gene3D" id="6.20.200.20">
    <property type="match status" value="10"/>
</dbReference>
<dbReference type="PROSITE" id="PS01208">
    <property type="entry name" value="VWFC_1"/>
    <property type="match status" value="8"/>
</dbReference>
<dbReference type="Gene3D" id="2.10.70.10">
    <property type="entry name" value="Complement Module, domain 1"/>
    <property type="match status" value="5"/>
</dbReference>
<dbReference type="SUPFAM" id="SSF48056">
    <property type="entry name" value="Di-copper centre-containing domain"/>
    <property type="match status" value="1"/>
</dbReference>
<keyword evidence="5" id="KW-1015">Disulfide bond</keyword>
<feature type="domain" description="VWFC" evidence="6">
    <location>
        <begin position="1018"/>
        <end position="1075"/>
    </location>
</feature>
<dbReference type="PROSITE" id="PS50279">
    <property type="entry name" value="BPTI_KUNITZ_2"/>
    <property type="match status" value="1"/>
</dbReference>
<dbReference type="InterPro" id="IPR002223">
    <property type="entry name" value="Kunitz_BPTI"/>
</dbReference>
<feature type="domain" description="VWFC" evidence="6">
    <location>
        <begin position="1076"/>
        <end position="1133"/>
    </location>
</feature>
<dbReference type="InterPro" id="IPR001846">
    <property type="entry name" value="VWF_type-D"/>
</dbReference>
<evidence type="ECO:0000256" key="4">
    <source>
        <dbReference type="ARBA" id="ARBA00022737"/>
    </source>
</evidence>
<dbReference type="Proteomes" id="UP000695022">
    <property type="component" value="Unplaced"/>
</dbReference>
<dbReference type="PROSITE" id="PS00498">
    <property type="entry name" value="TYROSINASE_2"/>
    <property type="match status" value="1"/>
</dbReference>
<dbReference type="PROSITE" id="PS00280">
    <property type="entry name" value="BPTI_KUNITZ_1"/>
    <property type="match status" value="1"/>
</dbReference>
<dbReference type="SMART" id="SM00214">
    <property type="entry name" value="VWC"/>
    <property type="match status" value="18"/>
</dbReference>
<dbReference type="InterPro" id="IPR036084">
    <property type="entry name" value="Ser_inhib-like_sf"/>
</dbReference>
<dbReference type="RefSeq" id="XP_014676004.1">
    <property type="nucleotide sequence ID" value="XM_014820518.1"/>
</dbReference>